<dbReference type="GO" id="GO:0005886">
    <property type="term" value="C:plasma membrane"/>
    <property type="evidence" value="ECO:0007669"/>
    <property type="project" value="UniProtKB-SubCell"/>
</dbReference>
<evidence type="ECO:0000256" key="4">
    <source>
        <dbReference type="ARBA" id="ARBA00022989"/>
    </source>
</evidence>
<gene>
    <name evidence="7" type="ORF">DFP97_105353</name>
</gene>
<keyword evidence="3 6" id="KW-0812">Transmembrane</keyword>
<evidence type="ECO:0000256" key="1">
    <source>
        <dbReference type="ARBA" id="ARBA00004651"/>
    </source>
</evidence>
<accession>A0A368W4E3</accession>
<proteinExistence type="predicted"/>
<sequence length="200" mass="22248">MLSLRKFAAIIIGSILIAIGINFFLIPLGVLDGGIIGIALIINYLFNVKVGLVMLLCSIPIFVLAWYYNRDMLYYSIIGLLFSSYVIDFMEPYQYYFLYYIEWTPFTRSVLGGFIIGTGIGTMIRFESSTGGTDLLAQFFSKFVPLNVGLIILMMDLLIISLGELLLPGDTFLLSLITITTGGIATSLCTLNRSKSIYHL</sequence>
<evidence type="ECO:0000256" key="5">
    <source>
        <dbReference type="ARBA" id="ARBA00023136"/>
    </source>
</evidence>
<feature type="transmembrane region" description="Helical" evidence="6">
    <location>
        <begin position="172"/>
        <end position="191"/>
    </location>
</feature>
<organism evidence="7 8">
    <name type="scientific">Paenibacillus prosopidis</name>
    <dbReference type="NCBI Taxonomy" id="630520"/>
    <lineage>
        <taxon>Bacteria</taxon>
        <taxon>Bacillati</taxon>
        <taxon>Bacillota</taxon>
        <taxon>Bacilli</taxon>
        <taxon>Bacillales</taxon>
        <taxon>Paenibacillaceae</taxon>
        <taxon>Paenibacillus</taxon>
    </lineage>
</organism>
<reference evidence="7 8" key="1">
    <citation type="submission" date="2018-07" db="EMBL/GenBank/DDBJ databases">
        <title>Genomic Encyclopedia of Type Strains, Phase III (KMG-III): the genomes of soil and plant-associated and newly described type strains.</title>
        <authorList>
            <person name="Whitman W."/>
        </authorList>
    </citation>
    <scope>NUCLEOTIDE SEQUENCE [LARGE SCALE GENOMIC DNA]</scope>
    <source>
        <strain evidence="7 8">CECT 7506</strain>
    </source>
</reference>
<comment type="caution">
    <text evidence="7">The sequence shown here is derived from an EMBL/GenBank/DDBJ whole genome shotgun (WGS) entry which is preliminary data.</text>
</comment>
<keyword evidence="8" id="KW-1185">Reference proteome</keyword>
<protein>
    <submittedName>
        <fullName evidence="7">Putative 5xTM membrane YitT family protein</fullName>
    </submittedName>
</protein>
<evidence type="ECO:0000256" key="2">
    <source>
        <dbReference type="ARBA" id="ARBA00022475"/>
    </source>
</evidence>
<feature type="transmembrane region" description="Helical" evidence="6">
    <location>
        <begin position="35"/>
        <end position="65"/>
    </location>
</feature>
<dbReference type="EMBL" id="QPJD01000005">
    <property type="protein sequence ID" value="RCW49168.1"/>
    <property type="molecule type" value="Genomic_DNA"/>
</dbReference>
<keyword evidence="5 6" id="KW-0472">Membrane</keyword>
<dbReference type="PANTHER" id="PTHR33545">
    <property type="entry name" value="UPF0750 MEMBRANE PROTEIN YITT-RELATED"/>
    <property type="match status" value="1"/>
</dbReference>
<comment type="subcellular location">
    <subcellularLocation>
        <location evidence="1">Cell membrane</location>
        <topology evidence="1">Multi-pass membrane protein</topology>
    </subcellularLocation>
</comment>
<dbReference type="InterPro" id="IPR003740">
    <property type="entry name" value="YitT"/>
</dbReference>
<evidence type="ECO:0000256" key="3">
    <source>
        <dbReference type="ARBA" id="ARBA00022692"/>
    </source>
</evidence>
<evidence type="ECO:0000256" key="6">
    <source>
        <dbReference type="SAM" id="Phobius"/>
    </source>
</evidence>
<feature type="transmembrane region" description="Helical" evidence="6">
    <location>
        <begin position="72"/>
        <end position="90"/>
    </location>
</feature>
<feature type="transmembrane region" description="Helical" evidence="6">
    <location>
        <begin position="7"/>
        <end position="29"/>
    </location>
</feature>
<dbReference type="Proteomes" id="UP000252415">
    <property type="component" value="Unassembled WGS sequence"/>
</dbReference>
<feature type="transmembrane region" description="Helical" evidence="6">
    <location>
        <begin position="110"/>
        <end position="127"/>
    </location>
</feature>
<feature type="transmembrane region" description="Helical" evidence="6">
    <location>
        <begin position="139"/>
        <end position="160"/>
    </location>
</feature>
<evidence type="ECO:0000313" key="7">
    <source>
        <dbReference type="EMBL" id="RCW49168.1"/>
    </source>
</evidence>
<name>A0A368W4E3_9BACL</name>
<keyword evidence="2" id="KW-1003">Cell membrane</keyword>
<dbReference type="InterPro" id="IPR051461">
    <property type="entry name" value="UPF0750_membrane"/>
</dbReference>
<dbReference type="AlphaFoldDB" id="A0A368W4E3"/>
<dbReference type="PANTHER" id="PTHR33545:SF5">
    <property type="entry name" value="UPF0750 MEMBRANE PROTEIN YITT"/>
    <property type="match status" value="1"/>
</dbReference>
<dbReference type="Pfam" id="PF02588">
    <property type="entry name" value="YitT_membrane"/>
    <property type="match status" value="1"/>
</dbReference>
<keyword evidence="4 6" id="KW-1133">Transmembrane helix</keyword>
<evidence type="ECO:0000313" key="8">
    <source>
        <dbReference type="Proteomes" id="UP000252415"/>
    </source>
</evidence>
<dbReference type="OrthoDB" id="2602718at2"/>